<proteinExistence type="predicted"/>
<dbReference type="PANTHER" id="PTHR31398:SF0">
    <property type="entry name" value="MEIOTIC NUCLEAR DIVISION PROTEIN 1 HOMOLOG"/>
    <property type="match status" value="1"/>
</dbReference>
<feature type="transmembrane region" description="Helical" evidence="1">
    <location>
        <begin position="21"/>
        <end position="46"/>
    </location>
</feature>
<dbReference type="KEGG" id="tet:TTHERM_00727530"/>
<dbReference type="AlphaFoldDB" id="I7LWN0"/>
<dbReference type="InParanoid" id="I7LWN0"/>
<protein>
    <submittedName>
        <fullName evidence="2">Small GTP-binding domain protein</fullName>
    </submittedName>
</protein>
<keyword evidence="3" id="KW-1185">Reference proteome</keyword>
<dbReference type="GO" id="GO:0007131">
    <property type="term" value="P:reciprocal meiotic recombination"/>
    <property type="evidence" value="ECO:0007669"/>
    <property type="project" value="TreeGrafter"/>
</dbReference>
<dbReference type="OrthoDB" id="294182at2759"/>
<keyword evidence="1" id="KW-1133">Transmembrane helix</keyword>
<gene>
    <name evidence="2" type="ORF">TTHERM_00727530</name>
</gene>
<dbReference type="GeneID" id="7846278"/>
<reference evidence="3" key="1">
    <citation type="journal article" date="2006" name="PLoS Biol.">
        <title>Macronuclear genome sequence of the ciliate Tetrahymena thermophila, a model eukaryote.</title>
        <authorList>
            <person name="Eisen J.A."/>
            <person name="Coyne R.S."/>
            <person name="Wu M."/>
            <person name="Wu D."/>
            <person name="Thiagarajan M."/>
            <person name="Wortman J.R."/>
            <person name="Badger J.H."/>
            <person name="Ren Q."/>
            <person name="Amedeo P."/>
            <person name="Jones K.M."/>
            <person name="Tallon L.J."/>
            <person name="Delcher A.L."/>
            <person name="Salzberg S.L."/>
            <person name="Silva J.C."/>
            <person name="Haas B.J."/>
            <person name="Majoros W.H."/>
            <person name="Farzad M."/>
            <person name="Carlton J.M."/>
            <person name="Smith R.K. Jr."/>
            <person name="Garg J."/>
            <person name="Pearlman R.E."/>
            <person name="Karrer K.M."/>
            <person name="Sun L."/>
            <person name="Manning G."/>
            <person name="Elde N.C."/>
            <person name="Turkewitz A.P."/>
            <person name="Asai D.J."/>
            <person name="Wilkes D.E."/>
            <person name="Wang Y."/>
            <person name="Cai H."/>
            <person name="Collins K."/>
            <person name="Stewart B.A."/>
            <person name="Lee S.R."/>
            <person name="Wilamowska K."/>
            <person name="Weinberg Z."/>
            <person name="Ruzzo W.L."/>
            <person name="Wloga D."/>
            <person name="Gaertig J."/>
            <person name="Frankel J."/>
            <person name="Tsao C.-C."/>
            <person name="Gorovsky M.A."/>
            <person name="Keeling P.J."/>
            <person name="Waller R.F."/>
            <person name="Patron N.J."/>
            <person name="Cherry J.M."/>
            <person name="Stover N.A."/>
            <person name="Krieger C.J."/>
            <person name="del Toro C."/>
            <person name="Ryder H.F."/>
            <person name="Williamson S.C."/>
            <person name="Barbeau R.A."/>
            <person name="Hamilton E.P."/>
            <person name="Orias E."/>
        </authorList>
    </citation>
    <scope>NUCLEOTIDE SEQUENCE [LARGE SCALE GENOMIC DNA]</scope>
    <source>
        <strain evidence="3">SB210</strain>
    </source>
</reference>
<sequence>MFKKIDIFGSQILLRFQGEPAYSTRTGSVVTLLIIGFICFRLIAIIQDVFLRTSPQVIYSERQVDNPAPFEISSQSFPLAFGMEDPNFRYYIDEGIYTIQATYYTKTLVLNQTTQQNDAVWNITHIKVQPCTLENFKNPDNLDYYTSLQYQNMYCLPPDIKFTLQGDFVSPIYSYLEILVVKCKENCKSKEELDHYLLNSNFAMQLSDSFVNPSIKSNPFKIYSRDIYWATSTQMPKAATVYLRNNYVQSDFGWFLPDLTTQRYPAYSYNDVSVFPDNFQTYFLSVTFRFEKQKEGFYSRTYKNFNNIMSEIGGFTQSLLAIGYLICTRVSQLQLNQTLINQAFSYEDSKDESEENKDTKKQQILQKLQLLNYSQQSPCMQNQLQKSTQQQNQRFNLNQIMKKSSDNQNQNLKANLDYLNNPATNSQLNVANQINIQQNQSLQIQSFEQAKQYKDNENFDSNQHVFNNRNNLKLSSPDNKQTSKQLDQKKILNFLIQDVQMSDELTQGGKDQEVLDQSNHVKIQKQKMKIKQFEQKLKENRFNELMQKETKCMKMSIWEYFKSNIYPFGELKKKKQIIQYSIDKLYYNLDIFNILKKLVEVEKLKRLLLDPEQLKLFDYLPKPTIHSDLVLNQDQNQDTIKKSYEVDVLYQDHRTEMQKVRDAFQAYKKIVSKQNHTMLDQKIIDLLDPNLVSIFQAEGIQGQNNFIEKSNIETMIQQSKNNTFSQQTPKIQKEQIQGEALQEISLSKQDEIIDKQDFISPRLIIDSQPFLLNTNQQQGLQQEEPKFEVNNIFEQMSKSNQQNVVVDQIKDLSQSVYSEIAAEESQQMPNYFQSNQNVQKDESQ</sequence>
<dbReference type="RefSeq" id="XP_001022638.2">
    <property type="nucleotide sequence ID" value="XM_001022638.2"/>
</dbReference>
<evidence type="ECO:0000313" key="3">
    <source>
        <dbReference type="Proteomes" id="UP000009168"/>
    </source>
</evidence>
<name>I7LWN0_TETTS</name>
<accession>I7LWN0</accession>
<organism evidence="2 3">
    <name type="scientific">Tetrahymena thermophila (strain SB210)</name>
    <dbReference type="NCBI Taxonomy" id="312017"/>
    <lineage>
        <taxon>Eukaryota</taxon>
        <taxon>Sar</taxon>
        <taxon>Alveolata</taxon>
        <taxon>Ciliophora</taxon>
        <taxon>Intramacronucleata</taxon>
        <taxon>Oligohymenophorea</taxon>
        <taxon>Hymenostomatida</taxon>
        <taxon>Tetrahymenina</taxon>
        <taxon>Tetrahymenidae</taxon>
        <taxon>Tetrahymena</taxon>
    </lineage>
</organism>
<keyword evidence="1" id="KW-0472">Membrane</keyword>
<dbReference type="Proteomes" id="UP000009168">
    <property type="component" value="Unassembled WGS sequence"/>
</dbReference>
<dbReference type="GO" id="GO:0005634">
    <property type="term" value="C:nucleus"/>
    <property type="evidence" value="ECO:0007669"/>
    <property type="project" value="TreeGrafter"/>
</dbReference>
<evidence type="ECO:0000256" key="1">
    <source>
        <dbReference type="SAM" id="Phobius"/>
    </source>
</evidence>
<evidence type="ECO:0000313" key="2">
    <source>
        <dbReference type="EMBL" id="EAS02393.2"/>
    </source>
</evidence>
<dbReference type="PANTHER" id="PTHR31398">
    <property type="entry name" value="MEIOTIC NUCLEAR DIVISION PROTEIN 1 HOMOLOG"/>
    <property type="match status" value="1"/>
</dbReference>
<dbReference type="EMBL" id="GG662537">
    <property type="protein sequence ID" value="EAS02393.2"/>
    <property type="molecule type" value="Genomic_DNA"/>
</dbReference>
<keyword evidence="1" id="KW-0812">Transmembrane</keyword>